<feature type="compositionally biased region" description="Basic and acidic residues" evidence="3">
    <location>
        <begin position="741"/>
        <end position="755"/>
    </location>
</feature>
<feature type="compositionally biased region" description="Basic residues" evidence="3">
    <location>
        <begin position="726"/>
        <end position="735"/>
    </location>
</feature>
<name>A0ABP0I8U2_9DINO</name>
<gene>
    <name evidence="4" type="ORF">SCF082_LOCUS5612</name>
</gene>
<organism evidence="4 5">
    <name type="scientific">Durusdinium trenchii</name>
    <dbReference type="NCBI Taxonomy" id="1381693"/>
    <lineage>
        <taxon>Eukaryota</taxon>
        <taxon>Sar</taxon>
        <taxon>Alveolata</taxon>
        <taxon>Dinophyceae</taxon>
        <taxon>Suessiales</taxon>
        <taxon>Symbiodiniaceae</taxon>
        <taxon>Durusdinium</taxon>
    </lineage>
</organism>
<protein>
    <submittedName>
        <fullName evidence="4">Chloroplastic</fullName>
    </submittedName>
</protein>
<dbReference type="Pfam" id="PF07890">
    <property type="entry name" value="Rrp15p"/>
    <property type="match status" value="1"/>
</dbReference>
<feature type="region of interest" description="Disordered" evidence="3">
    <location>
        <begin position="716"/>
        <end position="755"/>
    </location>
</feature>
<keyword evidence="2" id="KW-0175">Coiled coil</keyword>
<evidence type="ECO:0000313" key="4">
    <source>
        <dbReference type="EMBL" id="CAK8998346.1"/>
    </source>
</evidence>
<feature type="coiled-coil region" evidence="2">
    <location>
        <begin position="621"/>
        <end position="653"/>
    </location>
</feature>
<sequence>MADLKPPQDVDKGEDVPACRTSGAFLGVVVAAILLKAGKRCLVPRGRALGNTSWRDLCLLRNDRLSWFWGLWLEEDFERCREQWEKSRSRIQSRSRADFDLTELPELPSLLKVPGLRMEHLQGSEVTDFLWKTYFFLNATFFERLLEVDDFRIVQSSYPSKDAEASMNIAFSSDYTSAVLWIEFEWEECRSWTSARMASVLFHELVHVWHDSAWVGADQLGNPHSQHFLRKCATLNRMCVDRGLPLFPNVFTESWVILVEESLEHLAFVQFRSDFKQRWRAFLESAGNFGGSVLDDLQGLGIDYSSIMAAKRQLNAGHIHQALCLGYMPLQTWRRVAARGFMQCLADRGHPDIFIRSDYVWASVRLRGSMEGSGEAPEGRHLPADGSWQLQGAELPTESNRPLLDEVSAAVSVVLRNRVAVVSLTVWLPAVEADGDEVENDDAANRTLGRSEREFNGELRIDQLAVADSARERGKYGIHDWSFMVQWLAENFRNQPVWGTAAALVLSLKLTPKVIEYKQVQALRAIVGLVDVYGSYDDIFVDEEGPELVGDPWLAMKFKKKKKFVAAKSTKSDQDVDEKEEEVVPSTVGKLEEAGWKGFCTAFTNILSRELKTSQTPILAETEVEEKLQKSKAEFKEKKLQALENRVEKDKGHEAVNILEKNFEMQLRKYATQGVVRLFNAVKEYQAHAGDDKAEKYKFNKMPLRQRAKLMAESKKEKFENALKKTTTKKDKKLKAQGGGPDDREGAKEGETSWPNRCRDVDFQIWDIQVDMQSPKRDVILKSTSQPALRTHTRRDDIRMLDVHLREVQLVLGHLEVSVTGALMDQARLLRRNLTLGMGGLTFEQVLSRAKGGIHLSNPQPPAASSKLVVSNLVAREAKVDVWCQLHLPDAYYLPKSLRDTIQVVSLGATRLDVKGAHVKLPSQALFTNQPAEGNVSIVTSKVWLNYLPLVKACWRSLLQHSNIFLGGLLSRHTWNPRQRPGSWASDELVTASVLRVNAGEPLSQGSELSL</sequence>
<dbReference type="PANTHER" id="PTHR13245">
    <property type="entry name" value="RRP15-LIKE PROTEIN"/>
    <property type="match status" value="1"/>
</dbReference>
<comment type="similarity">
    <text evidence="1">Belongs to the RRP15 family.</text>
</comment>
<dbReference type="InterPro" id="IPR012459">
    <property type="entry name" value="Rrp15"/>
</dbReference>
<reference evidence="4 5" key="1">
    <citation type="submission" date="2024-02" db="EMBL/GenBank/DDBJ databases">
        <authorList>
            <person name="Chen Y."/>
            <person name="Shah S."/>
            <person name="Dougan E. K."/>
            <person name="Thang M."/>
            <person name="Chan C."/>
        </authorList>
    </citation>
    <scope>NUCLEOTIDE SEQUENCE [LARGE SCALE GENOMIC DNA]</scope>
</reference>
<comment type="caution">
    <text evidence="4">The sequence shown here is derived from an EMBL/GenBank/DDBJ whole genome shotgun (WGS) entry which is preliminary data.</text>
</comment>
<evidence type="ECO:0000256" key="2">
    <source>
        <dbReference type="SAM" id="Coils"/>
    </source>
</evidence>
<evidence type="ECO:0000256" key="1">
    <source>
        <dbReference type="ARBA" id="ARBA00007462"/>
    </source>
</evidence>
<dbReference type="Proteomes" id="UP001642464">
    <property type="component" value="Unassembled WGS sequence"/>
</dbReference>
<accession>A0ABP0I8U2</accession>
<evidence type="ECO:0000313" key="5">
    <source>
        <dbReference type="Proteomes" id="UP001642464"/>
    </source>
</evidence>
<dbReference type="EMBL" id="CAXAMM010003047">
    <property type="protein sequence ID" value="CAK8998346.1"/>
    <property type="molecule type" value="Genomic_DNA"/>
</dbReference>
<keyword evidence="5" id="KW-1185">Reference proteome</keyword>
<evidence type="ECO:0000256" key="3">
    <source>
        <dbReference type="SAM" id="MobiDB-lite"/>
    </source>
</evidence>
<proteinExistence type="inferred from homology"/>
<dbReference type="PANTHER" id="PTHR13245:SF14">
    <property type="entry name" value="RRP15-LIKE PROTEIN"/>
    <property type="match status" value="1"/>
</dbReference>